<organism evidence="1 2">
    <name type="scientific">Penicillium desertorum</name>
    <dbReference type="NCBI Taxonomy" id="1303715"/>
    <lineage>
        <taxon>Eukaryota</taxon>
        <taxon>Fungi</taxon>
        <taxon>Dikarya</taxon>
        <taxon>Ascomycota</taxon>
        <taxon>Pezizomycotina</taxon>
        <taxon>Eurotiomycetes</taxon>
        <taxon>Eurotiomycetidae</taxon>
        <taxon>Eurotiales</taxon>
        <taxon>Aspergillaceae</taxon>
        <taxon>Penicillium</taxon>
    </lineage>
</organism>
<evidence type="ECO:0000313" key="2">
    <source>
        <dbReference type="Proteomes" id="UP001147760"/>
    </source>
</evidence>
<reference evidence="1" key="1">
    <citation type="submission" date="2022-12" db="EMBL/GenBank/DDBJ databases">
        <authorList>
            <person name="Petersen C."/>
        </authorList>
    </citation>
    <scope>NUCLEOTIDE SEQUENCE</scope>
    <source>
        <strain evidence="1">IBT 17660</strain>
    </source>
</reference>
<protein>
    <submittedName>
        <fullName evidence="1">Uncharacterized protein</fullName>
    </submittedName>
</protein>
<keyword evidence="2" id="KW-1185">Reference proteome</keyword>
<accession>A0A9X0BG67</accession>
<proteinExistence type="predicted"/>
<dbReference type="AlphaFoldDB" id="A0A9X0BG67"/>
<name>A0A9X0BG67_9EURO</name>
<dbReference type="EMBL" id="JAPWDO010000009">
    <property type="protein sequence ID" value="KAJ5456583.1"/>
    <property type="molecule type" value="Genomic_DNA"/>
</dbReference>
<sequence>MTAQNACRTRLWQIWPFGLLRIDCQKADFKVHKLRCAPTIPYNCFVIRATPASDGQADSAYIEPFSLKSYGNWSLEMKELKERLGWPQADEAGKFYPRKDIDTWYYYMYQPSAQNLSLNKLASHCLGRTVKGDVAVVRSSPEDVDDYEESFTRMDLKKIIDYYKTANSRQVFQQREQARLSRRLGMPADFL</sequence>
<dbReference type="Proteomes" id="UP001147760">
    <property type="component" value="Unassembled WGS sequence"/>
</dbReference>
<reference evidence="1" key="2">
    <citation type="journal article" date="2023" name="IMA Fungus">
        <title>Comparative genomic study of the Penicillium genus elucidates a diverse pangenome and 15 lateral gene transfer events.</title>
        <authorList>
            <person name="Petersen C."/>
            <person name="Sorensen T."/>
            <person name="Nielsen M.R."/>
            <person name="Sondergaard T.E."/>
            <person name="Sorensen J.L."/>
            <person name="Fitzpatrick D.A."/>
            <person name="Frisvad J.C."/>
            <person name="Nielsen K.L."/>
        </authorList>
    </citation>
    <scope>NUCLEOTIDE SEQUENCE</scope>
    <source>
        <strain evidence="1">IBT 17660</strain>
    </source>
</reference>
<comment type="caution">
    <text evidence="1">The sequence shown here is derived from an EMBL/GenBank/DDBJ whole genome shotgun (WGS) entry which is preliminary data.</text>
</comment>
<evidence type="ECO:0000313" key="1">
    <source>
        <dbReference type="EMBL" id="KAJ5456583.1"/>
    </source>
</evidence>
<dbReference type="OrthoDB" id="432970at2759"/>
<gene>
    <name evidence="1" type="ORF">N7530_011857</name>
</gene>